<keyword evidence="3 6" id="KW-0012">Acyltransferase</keyword>
<evidence type="ECO:0000313" key="6">
    <source>
        <dbReference type="EMBL" id="SFE31556.1"/>
    </source>
</evidence>
<dbReference type="PANTHER" id="PTHR10434">
    <property type="entry name" value="1-ACYL-SN-GLYCEROL-3-PHOSPHATE ACYLTRANSFERASE"/>
    <property type="match status" value="1"/>
</dbReference>
<sequence length="246" mass="27639">MKDALQWIRSLVYTVQVYIAMVVWGLLCLPFALASRRAARFACRSYARYAMWSARWMIGLRTEVRGEVPTDEVMVAAKHQSFLDILMIFAVLPEAKFIMKRELLWTPAIGQYAWRIGCVPVDRGKRGQAIGKMLSDVAKGRAYPGQLVIYPQGTRVAPEASLPYKQGTAVLFRELGQDCVPVATNVGLFWPRSGIMKRPGLGVVEFLPRIPADADRATMLARLATEIEDASNRLLKEARDAENRHD</sequence>
<evidence type="ECO:0000313" key="7">
    <source>
        <dbReference type="Proteomes" id="UP000325289"/>
    </source>
</evidence>
<dbReference type="GO" id="GO:0003841">
    <property type="term" value="F:1-acylglycerol-3-phosphate O-acyltransferase activity"/>
    <property type="evidence" value="ECO:0007669"/>
    <property type="project" value="TreeGrafter"/>
</dbReference>
<keyword evidence="2 6" id="KW-0808">Transferase</keyword>
<keyword evidence="4" id="KW-0472">Membrane</keyword>
<feature type="domain" description="Phospholipid/glycerol acyltransferase" evidence="5">
    <location>
        <begin position="73"/>
        <end position="187"/>
    </location>
</feature>
<proteinExistence type="predicted"/>
<keyword evidence="4" id="KW-0812">Transmembrane</keyword>
<dbReference type="SUPFAM" id="SSF69593">
    <property type="entry name" value="Glycerol-3-phosphate (1)-acyltransferase"/>
    <property type="match status" value="1"/>
</dbReference>
<dbReference type="AlphaFoldDB" id="A0A1I1ZIL0"/>
<accession>A0A1I1ZIL0</accession>
<dbReference type="SMART" id="SM00563">
    <property type="entry name" value="PlsC"/>
    <property type="match status" value="1"/>
</dbReference>
<dbReference type="InterPro" id="IPR002123">
    <property type="entry name" value="Plipid/glycerol_acylTrfase"/>
</dbReference>
<evidence type="ECO:0000256" key="3">
    <source>
        <dbReference type="ARBA" id="ARBA00023315"/>
    </source>
</evidence>
<dbReference type="OrthoDB" id="5290997at2"/>
<name>A0A1I1ZIL0_9RHOB</name>
<evidence type="ECO:0000256" key="2">
    <source>
        <dbReference type="ARBA" id="ARBA00022679"/>
    </source>
</evidence>
<keyword evidence="7" id="KW-1185">Reference proteome</keyword>
<reference evidence="6 7" key="1">
    <citation type="submission" date="2016-10" db="EMBL/GenBank/DDBJ databases">
        <authorList>
            <person name="Varghese N."/>
            <person name="Submissions S."/>
        </authorList>
    </citation>
    <scope>NUCLEOTIDE SEQUENCE [LARGE SCALE GENOMIC DNA]</scope>
    <source>
        <strain evidence="7">YIM D21,KCTC 23444,ACCC 10710</strain>
    </source>
</reference>
<feature type="transmembrane region" description="Helical" evidence="4">
    <location>
        <begin position="12"/>
        <end position="34"/>
    </location>
</feature>
<dbReference type="PANTHER" id="PTHR10434:SF40">
    <property type="entry name" value="1-ACYL-SN-GLYCEROL-3-PHOSPHATE ACYLTRANSFERASE"/>
    <property type="match status" value="1"/>
</dbReference>
<evidence type="ECO:0000259" key="5">
    <source>
        <dbReference type="SMART" id="SM00563"/>
    </source>
</evidence>
<dbReference type="RefSeq" id="WP_149756505.1">
    <property type="nucleotide sequence ID" value="NZ_FOMS01000008.1"/>
</dbReference>
<dbReference type="CDD" id="cd07989">
    <property type="entry name" value="LPLAT_AGPAT-like"/>
    <property type="match status" value="1"/>
</dbReference>
<evidence type="ECO:0000256" key="1">
    <source>
        <dbReference type="ARBA" id="ARBA00005189"/>
    </source>
</evidence>
<protein>
    <submittedName>
        <fullName evidence="6">1-acyl-sn-glycerol-3-phosphate acyltransferase</fullName>
    </submittedName>
</protein>
<dbReference type="GO" id="GO:0006654">
    <property type="term" value="P:phosphatidic acid biosynthetic process"/>
    <property type="evidence" value="ECO:0007669"/>
    <property type="project" value="TreeGrafter"/>
</dbReference>
<dbReference type="Pfam" id="PF01553">
    <property type="entry name" value="Acyltransferase"/>
    <property type="match status" value="1"/>
</dbReference>
<dbReference type="EMBL" id="FOMS01000008">
    <property type="protein sequence ID" value="SFE31556.1"/>
    <property type="molecule type" value="Genomic_DNA"/>
</dbReference>
<evidence type="ECO:0000256" key="4">
    <source>
        <dbReference type="SAM" id="Phobius"/>
    </source>
</evidence>
<dbReference type="Proteomes" id="UP000325289">
    <property type="component" value="Unassembled WGS sequence"/>
</dbReference>
<gene>
    <name evidence="6" type="ORF">SAMN04515678_108157</name>
</gene>
<organism evidence="6 7">
    <name type="scientific">Roseivivax sediminis</name>
    <dbReference type="NCBI Taxonomy" id="936889"/>
    <lineage>
        <taxon>Bacteria</taxon>
        <taxon>Pseudomonadati</taxon>
        <taxon>Pseudomonadota</taxon>
        <taxon>Alphaproteobacteria</taxon>
        <taxon>Rhodobacterales</taxon>
        <taxon>Roseobacteraceae</taxon>
        <taxon>Roseivivax</taxon>
    </lineage>
</organism>
<comment type="pathway">
    <text evidence="1">Lipid metabolism.</text>
</comment>
<keyword evidence="4" id="KW-1133">Transmembrane helix</keyword>